<name>A0A919E176_9ACTN</name>
<feature type="chain" id="PRO_5037265751" description="Deoxyribonuclease NucA/NucB domain-containing protein" evidence="2">
    <location>
        <begin position="23"/>
        <end position="498"/>
    </location>
</feature>
<dbReference type="Proteomes" id="UP000630718">
    <property type="component" value="Unassembled WGS sequence"/>
</dbReference>
<feature type="compositionally biased region" description="Acidic residues" evidence="1">
    <location>
        <begin position="44"/>
        <end position="65"/>
    </location>
</feature>
<feature type="region of interest" description="Disordered" evidence="1">
    <location>
        <begin position="161"/>
        <end position="194"/>
    </location>
</feature>
<gene>
    <name evidence="4" type="ORF">GCM10018772_24980</name>
</gene>
<dbReference type="Pfam" id="PF14040">
    <property type="entry name" value="DNase_NucA_NucB"/>
    <property type="match status" value="1"/>
</dbReference>
<evidence type="ECO:0000313" key="5">
    <source>
        <dbReference type="Proteomes" id="UP000630718"/>
    </source>
</evidence>
<feature type="domain" description="Deoxyribonuclease NucA/NucB" evidence="3">
    <location>
        <begin position="417"/>
        <end position="495"/>
    </location>
</feature>
<comment type="caution">
    <text evidence="4">The sequence shown here is derived from an EMBL/GenBank/DDBJ whole genome shotgun (WGS) entry which is preliminary data.</text>
</comment>
<dbReference type="InterPro" id="IPR029476">
    <property type="entry name" value="DNase_NucA_NucB"/>
</dbReference>
<evidence type="ECO:0000313" key="4">
    <source>
        <dbReference type="EMBL" id="GHE99581.1"/>
    </source>
</evidence>
<accession>A0A919E176</accession>
<protein>
    <recommendedName>
        <fullName evidence="3">Deoxyribonuclease NucA/NucB domain-containing protein</fullName>
    </recommendedName>
</protein>
<keyword evidence="5" id="KW-1185">Reference proteome</keyword>
<dbReference type="AlphaFoldDB" id="A0A919E176"/>
<evidence type="ECO:0000259" key="3">
    <source>
        <dbReference type="Pfam" id="PF14040"/>
    </source>
</evidence>
<feature type="region of interest" description="Disordered" evidence="1">
    <location>
        <begin position="28"/>
        <end position="65"/>
    </location>
</feature>
<evidence type="ECO:0000256" key="1">
    <source>
        <dbReference type="SAM" id="MobiDB-lite"/>
    </source>
</evidence>
<proteinExistence type="predicted"/>
<feature type="signal peptide" evidence="2">
    <location>
        <begin position="1"/>
        <end position="22"/>
    </location>
</feature>
<reference evidence="4" key="1">
    <citation type="journal article" date="2014" name="Int. J. Syst. Evol. Microbiol.">
        <title>Complete genome sequence of Corynebacterium casei LMG S-19264T (=DSM 44701T), isolated from a smear-ripened cheese.</title>
        <authorList>
            <consortium name="US DOE Joint Genome Institute (JGI-PGF)"/>
            <person name="Walter F."/>
            <person name="Albersmeier A."/>
            <person name="Kalinowski J."/>
            <person name="Ruckert C."/>
        </authorList>
    </citation>
    <scope>NUCLEOTIDE SEQUENCE</scope>
    <source>
        <strain evidence="4">JCM 4477</strain>
    </source>
</reference>
<dbReference type="EMBL" id="BNBI01000005">
    <property type="protein sequence ID" value="GHE99581.1"/>
    <property type="molecule type" value="Genomic_DNA"/>
</dbReference>
<organism evidence="4 5">
    <name type="scientific">Streptomyces fumanus</name>
    <dbReference type="NCBI Taxonomy" id="67302"/>
    <lineage>
        <taxon>Bacteria</taxon>
        <taxon>Bacillati</taxon>
        <taxon>Actinomycetota</taxon>
        <taxon>Actinomycetes</taxon>
        <taxon>Kitasatosporales</taxon>
        <taxon>Streptomycetaceae</taxon>
        <taxon>Streptomyces</taxon>
    </lineage>
</organism>
<sequence length="498" mass="52709">MLLAVGAVTLGLLGSHLGVAQAAGEPDTGMDTSLTMGVPPTDALADDASLEPGETDEDPDAAPSEEELVLGADSTVKEREVAPEIAEDGEHVGLAAGQRAACDKQVEDVAGTPWAQFAACGSSLEPAIELSTDERAALSQLETAVDTSAAEAAVLADIPDAGQAGSQDTTQDGAEEAASTAPADESAAAAEAAKRTPWKEPKWCIDAGVDSTWYIERLRGCGIWRSGLNVIDVRTGRTVGGITYIVIGYSFSARDSKTWAYQVKLLETKRWGRGVNGTKVSGSASCIGKCKVVNKSFPSQTISKTSESYGQFFIDTTINTAASKQRGTGRSVAKWTFTNSQWAAPSEPTKLATVDVRCDNALPGAPRQVGCVNVAAVPVISYSLTGPWPEVAEHIKDAQATGLPGKYGTTDYLTRLTDRKKITENREKACPSSLQRPPGKSCDEYAFASTWQGAKYGSGKFSRRMVDAGQNTDAGKALKGFYTYSRVLEGDRFLVWIR</sequence>
<reference evidence="4" key="2">
    <citation type="submission" date="2020-09" db="EMBL/GenBank/DDBJ databases">
        <authorList>
            <person name="Sun Q."/>
            <person name="Ohkuma M."/>
        </authorList>
    </citation>
    <scope>NUCLEOTIDE SEQUENCE</scope>
    <source>
        <strain evidence="4">JCM 4477</strain>
    </source>
</reference>
<feature type="compositionally biased region" description="Low complexity" evidence="1">
    <location>
        <begin position="176"/>
        <end position="191"/>
    </location>
</feature>
<keyword evidence="2" id="KW-0732">Signal</keyword>
<evidence type="ECO:0000256" key="2">
    <source>
        <dbReference type="SAM" id="SignalP"/>
    </source>
</evidence>